<keyword evidence="5 8" id="KW-0812">Transmembrane</keyword>
<evidence type="ECO:0000256" key="5">
    <source>
        <dbReference type="ARBA" id="ARBA00022692"/>
    </source>
</evidence>
<reference evidence="9 10" key="1">
    <citation type="submission" date="2020-08" db="EMBL/GenBank/DDBJ databases">
        <title>Genomic Encyclopedia of Type Strains, Phase IV (KMG-IV): sequencing the most valuable type-strain genomes for metagenomic binning, comparative biology and taxonomic classification.</title>
        <authorList>
            <person name="Goeker M."/>
        </authorList>
    </citation>
    <scope>NUCLEOTIDE SEQUENCE [LARGE SCALE GENOMIC DNA]</scope>
    <source>
        <strain evidence="9 10">DSM 23562</strain>
    </source>
</reference>
<protein>
    <recommendedName>
        <fullName evidence="11">Glycosyltransferase RgtA/B/C/D-like domain-containing protein</fullName>
    </recommendedName>
</protein>
<keyword evidence="6 8" id="KW-1133">Transmembrane helix</keyword>
<evidence type="ECO:0000313" key="10">
    <source>
        <dbReference type="Proteomes" id="UP000520814"/>
    </source>
</evidence>
<keyword evidence="7 8" id="KW-0472">Membrane</keyword>
<feature type="transmembrane region" description="Helical" evidence="8">
    <location>
        <begin position="370"/>
        <end position="388"/>
    </location>
</feature>
<feature type="transmembrane region" description="Helical" evidence="8">
    <location>
        <begin position="424"/>
        <end position="446"/>
    </location>
</feature>
<feature type="transmembrane region" description="Helical" evidence="8">
    <location>
        <begin position="277"/>
        <end position="297"/>
    </location>
</feature>
<evidence type="ECO:0000256" key="4">
    <source>
        <dbReference type="ARBA" id="ARBA00022679"/>
    </source>
</evidence>
<feature type="transmembrane region" description="Helical" evidence="8">
    <location>
        <begin position="6"/>
        <end position="26"/>
    </location>
</feature>
<evidence type="ECO:0000256" key="7">
    <source>
        <dbReference type="ARBA" id="ARBA00023136"/>
    </source>
</evidence>
<evidence type="ECO:0000256" key="1">
    <source>
        <dbReference type="ARBA" id="ARBA00004651"/>
    </source>
</evidence>
<evidence type="ECO:0000256" key="8">
    <source>
        <dbReference type="SAM" id="Phobius"/>
    </source>
</evidence>
<gene>
    <name evidence="9" type="ORF">HNQ39_003550</name>
</gene>
<feature type="transmembrane region" description="Helical" evidence="8">
    <location>
        <begin position="115"/>
        <end position="144"/>
    </location>
</feature>
<dbReference type="GO" id="GO:0005886">
    <property type="term" value="C:plasma membrane"/>
    <property type="evidence" value="ECO:0007669"/>
    <property type="project" value="UniProtKB-SubCell"/>
</dbReference>
<feature type="transmembrane region" description="Helical" evidence="8">
    <location>
        <begin position="73"/>
        <end position="94"/>
    </location>
</feature>
<comment type="subcellular location">
    <subcellularLocation>
        <location evidence="1">Cell membrane</location>
        <topology evidence="1">Multi-pass membrane protein</topology>
    </subcellularLocation>
</comment>
<feature type="transmembrane region" description="Helical" evidence="8">
    <location>
        <begin position="330"/>
        <end position="349"/>
    </location>
</feature>
<keyword evidence="2" id="KW-1003">Cell membrane</keyword>
<name>A0A7W9SRY3_ARMRO</name>
<feature type="transmembrane region" description="Helical" evidence="8">
    <location>
        <begin position="400"/>
        <end position="417"/>
    </location>
</feature>
<dbReference type="AlphaFoldDB" id="A0A7W9SRY3"/>
<evidence type="ECO:0008006" key="11">
    <source>
        <dbReference type="Google" id="ProtNLM"/>
    </source>
</evidence>
<evidence type="ECO:0000256" key="2">
    <source>
        <dbReference type="ARBA" id="ARBA00022475"/>
    </source>
</evidence>
<feature type="transmembrane region" description="Helical" evidence="8">
    <location>
        <begin position="47"/>
        <end position="67"/>
    </location>
</feature>
<dbReference type="GO" id="GO:0009103">
    <property type="term" value="P:lipopolysaccharide biosynthetic process"/>
    <property type="evidence" value="ECO:0007669"/>
    <property type="project" value="UniProtKB-ARBA"/>
</dbReference>
<proteinExistence type="predicted"/>
<keyword evidence="3" id="KW-0328">Glycosyltransferase</keyword>
<dbReference type="GO" id="GO:0016763">
    <property type="term" value="F:pentosyltransferase activity"/>
    <property type="evidence" value="ECO:0007669"/>
    <property type="project" value="TreeGrafter"/>
</dbReference>
<feature type="transmembrane region" description="Helical" evidence="8">
    <location>
        <begin position="196"/>
        <end position="216"/>
    </location>
</feature>
<keyword evidence="4" id="KW-0808">Transferase</keyword>
<evidence type="ECO:0000256" key="3">
    <source>
        <dbReference type="ARBA" id="ARBA00022676"/>
    </source>
</evidence>
<keyword evidence="10" id="KW-1185">Reference proteome</keyword>
<evidence type="ECO:0000256" key="6">
    <source>
        <dbReference type="ARBA" id="ARBA00022989"/>
    </source>
</evidence>
<accession>A0A7W9SRY3</accession>
<organism evidence="9 10">
    <name type="scientific">Armatimonas rosea</name>
    <dbReference type="NCBI Taxonomy" id="685828"/>
    <lineage>
        <taxon>Bacteria</taxon>
        <taxon>Bacillati</taxon>
        <taxon>Armatimonadota</taxon>
        <taxon>Armatimonadia</taxon>
        <taxon>Armatimonadales</taxon>
        <taxon>Armatimonadaceae</taxon>
        <taxon>Armatimonas</taxon>
    </lineage>
</organism>
<dbReference type="PANTHER" id="PTHR33908">
    <property type="entry name" value="MANNOSYLTRANSFERASE YKCB-RELATED"/>
    <property type="match status" value="1"/>
</dbReference>
<dbReference type="InterPro" id="IPR050297">
    <property type="entry name" value="LipidA_mod_glycosyltrf_83"/>
</dbReference>
<dbReference type="PANTHER" id="PTHR33908:SF11">
    <property type="entry name" value="MEMBRANE PROTEIN"/>
    <property type="match status" value="1"/>
</dbReference>
<sequence length="569" mass="62272">MVNRGAWIVAIVAALAVLLINPIAEISWNDDWCYGRMAYEFARSGTFVYNGWAAAMVGPQVLWGALWIKLFGFSFTVLRLSTLPVFIGCGVLLYRLHRRAGIDDNLSTLGSLATLLSPIVLPLAASFMTDIFGLFLFLLSIVFLQNLQEGTREKAGLWIALVVLTGLLAGAIRQLFWLVPLVALGYIAWRRRELRALALGGAAVALVGTVALTLWYTKQPYALGESVVPGIKGIVHNPVPSLLTILGLLMGVTLFLFPVVSAVVLPRLGGGAGKGRLIVGVLALASAGACFLGKWLFPWSYNICSEFGVLRPADTALGDPELVLSTLPRLVLSLVALLSSLCVVEWAIAERATLIKTLQRVLAAQTEKTDHGVVILALYSVPYLLVALSRAGIGMSWDRYLIPVFPLVTILALRSLAGRALPKAAWAALALFGLYSVAVSHDYLAFLRAEATAVQALEKRGVPATQIRANFEFDCWTETEQKGFINDARIHNPVDAYRDLTDEQMRGVWPTSQKVPWWWRFTPSVEGRYFVVTTPIPGLIDTADTPITYQRWLPWTTATIRIQQSPTAN</sequence>
<comment type="caution">
    <text evidence="9">The sequence shown here is derived from an EMBL/GenBank/DDBJ whole genome shotgun (WGS) entry which is preliminary data.</text>
</comment>
<dbReference type="EMBL" id="JACHGW010000003">
    <property type="protein sequence ID" value="MBB6051740.1"/>
    <property type="molecule type" value="Genomic_DNA"/>
</dbReference>
<feature type="transmembrane region" description="Helical" evidence="8">
    <location>
        <begin position="156"/>
        <end position="189"/>
    </location>
</feature>
<feature type="transmembrane region" description="Helical" evidence="8">
    <location>
        <begin position="242"/>
        <end position="265"/>
    </location>
</feature>
<evidence type="ECO:0000313" key="9">
    <source>
        <dbReference type="EMBL" id="MBB6051740.1"/>
    </source>
</evidence>
<dbReference type="RefSeq" id="WP_184199335.1">
    <property type="nucleotide sequence ID" value="NZ_JACHGW010000003.1"/>
</dbReference>
<dbReference type="Proteomes" id="UP000520814">
    <property type="component" value="Unassembled WGS sequence"/>
</dbReference>